<feature type="binding site" evidence="6">
    <location>
        <position position="12"/>
    </location>
    <ligand>
        <name>Mg(2+)</name>
        <dbReference type="ChEBI" id="CHEBI:18420"/>
    </ligand>
</feature>
<dbReference type="PANTHER" id="PTHR21060">
    <property type="entry name" value="ACETATE KINASE"/>
    <property type="match status" value="1"/>
</dbReference>
<feature type="binding site" evidence="6">
    <location>
        <begin position="287"/>
        <end position="289"/>
    </location>
    <ligand>
        <name>ATP</name>
        <dbReference type="ChEBI" id="CHEBI:30616"/>
    </ligand>
</feature>
<dbReference type="PRINTS" id="PR00471">
    <property type="entry name" value="ACETATEKNASE"/>
</dbReference>
<comment type="caution">
    <text evidence="8">The sequence shown here is derived from an EMBL/GenBank/DDBJ whole genome shotgun (WGS) entry which is preliminary data.</text>
</comment>
<dbReference type="SUPFAM" id="SSF53067">
    <property type="entry name" value="Actin-like ATPase domain"/>
    <property type="match status" value="2"/>
</dbReference>
<dbReference type="GO" id="GO:0006085">
    <property type="term" value="P:acetyl-CoA biosynthetic process"/>
    <property type="evidence" value="ECO:0007669"/>
    <property type="project" value="UniProtKB-UniRule"/>
</dbReference>
<keyword evidence="4 6" id="KW-0418">Kinase</keyword>
<feature type="binding site" evidence="6">
    <location>
        <begin position="335"/>
        <end position="339"/>
    </location>
    <ligand>
        <name>ATP</name>
        <dbReference type="ChEBI" id="CHEBI:30616"/>
    </ligand>
</feature>
<comment type="similarity">
    <text evidence="1 6 7">Belongs to the acetokinase family.</text>
</comment>
<comment type="subcellular location">
    <subcellularLocation>
        <location evidence="6">Cytoplasm</location>
    </subcellularLocation>
</comment>
<comment type="function">
    <text evidence="6">Catalyzes the formation of acetyl phosphate from acetate and ATP. Can also catalyze the reverse reaction.</text>
</comment>
<protein>
    <recommendedName>
        <fullName evidence="6">Acetate kinase</fullName>
        <ecNumber evidence="6">2.7.2.1</ecNumber>
    </recommendedName>
    <alternativeName>
        <fullName evidence="6">Acetokinase</fullName>
    </alternativeName>
</protein>
<organism evidence="8 9">
    <name type="scientific">Candidatus Aveggerthella stercoripullorum</name>
    <dbReference type="NCBI Taxonomy" id="2840688"/>
    <lineage>
        <taxon>Bacteria</taxon>
        <taxon>Bacillati</taxon>
        <taxon>Actinomycetota</taxon>
        <taxon>Coriobacteriia</taxon>
        <taxon>Eggerthellales</taxon>
        <taxon>Eggerthellaceae</taxon>
        <taxon>Eggerthellaceae incertae sedis</taxon>
        <taxon>Candidatus Aveggerthella</taxon>
    </lineage>
</organism>
<dbReference type="PROSITE" id="PS01075">
    <property type="entry name" value="ACETATE_KINASE_1"/>
    <property type="match status" value="1"/>
</dbReference>
<comment type="pathway">
    <text evidence="6">Metabolic intermediate biosynthesis; acetyl-CoA biosynthesis; acetyl-CoA from acetate: step 1/2.</text>
</comment>
<accession>A0A9D1D3M8</accession>
<gene>
    <name evidence="6" type="primary">ackA</name>
    <name evidence="8" type="ORF">IAA69_04560</name>
</gene>
<comment type="cofactor">
    <cofactor evidence="6">
        <name>Mg(2+)</name>
        <dbReference type="ChEBI" id="CHEBI:18420"/>
    </cofactor>
    <cofactor evidence="6">
        <name>Mn(2+)</name>
        <dbReference type="ChEBI" id="CHEBI:29035"/>
    </cofactor>
    <text evidence="6">Mg(2+). Can also accept Mn(2+).</text>
</comment>
<reference evidence="8" key="1">
    <citation type="submission" date="2020-10" db="EMBL/GenBank/DDBJ databases">
        <authorList>
            <person name="Gilroy R."/>
        </authorList>
    </citation>
    <scope>NUCLEOTIDE SEQUENCE</scope>
    <source>
        <strain evidence="8">ChiGjej1B1-2707</strain>
    </source>
</reference>
<dbReference type="AlphaFoldDB" id="A0A9D1D3M8"/>
<evidence type="ECO:0000256" key="3">
    <source>
        <dbReference type="ARBA" id="ARBA00022741"/>
    </source>
</evidence>
<dbReference type="InterPro" id="IPR004372">
    <property type="entry name" value="Ac/propionate_kinase"/>
</dbReference>
<dbReference type="GO" id="GO:0006083">
    <property type="term" value="P:acetate metabolic process"/>
    <property type="evidence" value="ECO:0007669"/>
    <property type="project" value="TreeGrafter"/>
</dbReference>
<keyword evidence="5 6" id="KW-0067">ATP-binding</keyword>
<dbReference type="PROSITE" id="PS01076">
    <property type="entry name" value="ACETATE_KINASE_2"/>
    <property type="match status" value="1"/>
</dbReference>
<feature type="binding site" evidence="6">
    <location>
        <begin position="212"/>
        <end position="216"/>
    </location>
    <ligand>
        <name>ATP</name>
        <dbReference type="ChEBI" id="CHEBI:30616"/>
    </ligand>
</feature>
<evidence type="ECO:0000256" key="2">
    <source>
        <dbReference type="ARBA" id="ARBA00022679"/>
    </source>
</evidence>
<evidence type="ECO:0000256" key="4">
    <source>
        <dbReference type="ARBA" id="ARBA00022777"/>
    </source>
</evidence>
<comment type="subunit">
    <text evidence="6">Homodimer.</text>
</comment>
<dbReference type="GO" id="GO:0008776">
    <property type="term" value="F:acetate kinase activity"/>
    <property type="evidence" value="ECO:0007669"/>
    <property type="project" value="UniProtKB-UniRule"/>
</dbReference>
<dbReference type="Pfam" id="PF00871">
    <property type="entry name" value="Acetate_kinase"/>
    <property type="match status" value="1"/>
</dbReference>
<dbReference type="EC" id="2.7.2.1" evidence="6"/>
<dbReference type="GO" id="GO:0000287">
    <property type="term" value="F:magnesium ion binding"/>
    <property type="evidence" value="ECO:0007669"/>
    <property type="project" value="UniProtKB-UniRule"/>
</dbReference>
<keyword evidence="6" id="KW-0479">Metal-binding</keyword>
<dbReference type="Gene3D" id="3.30.420.40">
    <property type="match status" value="2"/>
</dbReference>
<reference evidence="8" key="2">
    <citation type="journal article" date="2021" name="PeerJ">
        <title>Extensive microbial diversity within the chicken gut microbiome revealed by metagenomics and culture.</title>
        <authorList>
            <person name="Gilroy R."/>
            <person name="Ravi A."/>
            <person name="Getino M."/>
            <person name="Pursley I."/>
            <person name="Horton D.L."/>
            <person name="Alikhan N.F."/>
            <person name="Baker D."/>
            <person name="Gharbi K."/>
            <person name="Hall N."/>
            <person name="Watson M."/>
            <person name="Adriaenssens E.M."/>
            <person name="Foster-Nyarko E."/>
            <person name="Jarju S."/>
            <person name="Secka A."/>
            <person name="Antonio M."/>
            <person name="Oren A."/>
            <person name="Chaudhuri R.R."/>
            <person name="La Ragione R."/>
            <person name="Hildebrand F."/>
            <person name="Pallen M.J."/>
        </authorList>
    </citation>
    <scope>NUCLEOTIDE SEQUENCE</scope>
    <source>
        <strain evidence="8">ChiGjej1B1-2707</strain>
    </source>
</reference>
<dbReference type="CDD" id="cd24010">
    <property type="entry name" value="ASKHA_NBD_AcK_PK"/>
    <property type="match status" value="1"/>
</dbReference>
<feature type="active site" description="Proton donor/acceptor" evidence="6">
    <location>
        <position position="152"/>
    </location>
</feature>
<evidence type="ECO:0000256" key="6">
    <source>
        <dbReference type="HAMAP-Rule" id="MF_00020"/>
    </source>
</evidence>
<feature type="site" description="Transition state stabilizer" evidence="6">
    <location>
        <position position="245"/>
    </location>
</feature>
<keyword evidence="3 6" id="KW-0547">Nucleotide-binding</keyword>
<feature type="binding site" evidence="6">
    <location>
        <position position="388"/>
    </location>
    <ligand>
        <name>Mg(2+)</name>
        <dbReference type="ChEBI" id="CHEBI:18420"/>
    </ligand>
</feature>
<evidence type="ECO:0000256" key="5">
    <source>
        <dbReference type="ARBA" id="ARBA00022840"/>
    </source>
</evidence>
<dbReference type="InterPro" id="IPR023865">
    <property type="entry name" value="Aliphatic_acid_kinase_CS"/>
</dbReference>
<feature type="binding site" evidence="6">
    <location>
        <position position="95"/>
    </location>
    <ligand>
        <name>substrate</name>
    </ligand>
</feature>
<dbReference type="PANTHER" id="PTHR21060:SF15">
    <property type="entry name" value="ACETATE KINASE-RELATED"/>
    <property type="match status" value="1"/>
</dbReference>
<dbReference type="GO" id="GO:0005524">
    <property type="term" value="F:ATP binding"/>
    <property type="evidence" value="ECO:0007669"/>
    <property type="project" value="UniProtKB-KW"/>
</dbReference>
<evidence type="ECO:0000313" key="8">
    <source>
        <dbReference type="EMBL" id="HIR01516.1"/>
    </source>
</evidence>
<name>A0A9D1D3M8_9ACTN</name>
<sequence>MEEAFLNVLVINAGSSSLKYQLINLETKKILAKGICERVGTAEAFHKHGLDQNEVVIDAEMHDHDDAMALVLEALTSGPTKAIDSLDQIDAIGHRIVQGGWYFDSSVLIDDDVIAKIDELAELAPLHNKAALMGIHACKKHMPDKPMVAVFDTSFFQTLPPKAYMYPIPYELYEKHHIRKYGAHGTSHRYIAERAAVILGEPLDELKLITCHLGNGCSASAIDHGMAVDTSMGLTPLDGLMMGTRCGAIDPAIVPFIMEKEGLSPAEVNDLMNKKSGLLGISGISNDLRSVREASEHGDERAMLAYDMYSNSVKKYIGQYIAVMGGVDAIVLTAGVGENCEKMRRLIFAGLQPLGIILDEAKNRQRGFEREISSDKSRVKIIIIPTNEEYMIARDTYEIVHERSQIVPVSAASA</sequence>
<dbReference type="EMBL" id="DVGB01000057">
    <property type="protein sequence ID" value="HIR01516.1"/>
    <property type="molecule type" value="Genomic_DNA"/>
</dbReference>
<dbReference type="GO" id="GO:0005737">
    <property type="term" value="C:cytoplasm"/>
    <property type="evidence" value="ECO:0007669"/>
    <property type="project" value="UniProtKB-SubCell"/>
</dbReference>
<comment type="catalytic activity">
    <reaction evidence="6">
        <text>acetate + ATP = acetyl phosphate + ADP</text>
        <dbReference type="Rhea" id="RHEA:11352"/>
        <dbReference type="ChEBI" id="CHEBI:22191"/>
        <dbReference type="ChEBI" id="CHEBI:30089"/>
        <dbReference type="ChEBI" id="CHEBI:30616"/>
        <dbReference type="ChEBI" id="CHEBI:456216"/>
        <dbReference type="EC" id="2.7.2.1"/>
    </reaction>
</comment>
<proteinExistence type="inferred from homology"/>
<evidence type="ECO:0000313" key="9">
    <source>
        <dbReference type="Proteomes" id="UP000824261"/>
    </source>
</evidence>
<feature type="site" description="Transition state stabilizer" evidence="6">
    <location>
        <position position="184"/>
    </location>
</feature>
<evidence type="ECO:0000256" key="1">
    <source>
        <dbReference type="ARBA" id="ARBA00008748"/>
    </source>
</evidence>
<keyword evidence="6" id="KW-0963">Cytoplasm</keyword>
<feature type="binding site" evidence="6">
    <location>
        <position position="19"/>
    </location>
    <ligand>
        <name>ATP</name>
        <dbReference type="ChEBI" id="CHEBI:30616"/>
    </ligand>
</feature>
<dbReference type="NCBIfam" id="TIGR00016">
    <property type="entry name" value="ackA"/>
    <property type="match status" value="1"/>
</dbReference>
<keyword evidence="6" id="KW-0460">Magnesium</keyword>
<keyword evidence="2 6" id="KW-0808">Transferase</keyword>
<dbReference type="HAMAP" id="MF_00020">
    <property type="entry name" value="Acetate_kinase"/>
    <property type="match status" value="1"/>
</dbReference>
<dbReference type="InterPro" id="IPR000890">
    <property type="entry name" value="Aliphatic_acid_kin_short-chain"/>
</dbReference>
<dbReference type="Proteomes" id="UP000824261">
    <property type="component" value="Unassembled WGS sequence"/>
</dbReference>
<dbReference type="InterPro" id="IPR043129">
    <property type="entry name" value="ATPase_NBD"/>
</dbReference>
<dbReference type="PIRSF" id="PIRSF000722">
    <property type="entry name" value="Acetate_prop_kin"/>
    <property type="match status" value="1"/>
</dbReference>
<evidence type="ECO:0000256" key="7">
    <source>
        <dbReference type="RuleBase" id="RU003835"/>
    </source>
</evidence>